<feature type="compositionally biased region" description="Basic residues" evidence="1">
    <location>
        <begin position="703"/>
        <end position="719"/>
    </location>
</feature>
<feature type="compositionally biased region" description="Low complexity" evidence="1">
    <location>
        <begin position="237"/>
        <end position="253"/>
    </location>
</feature>
<feature type="compositionally biased region" description="Pro residues" evidence="1">
    <location>
        <begin position="85"/>
        <end position="98"/>
    </location>
</feature>
<feature type="compositionally biased region" description="Basic and acidic residues" evidence="1">
    <location>
        <begin position="753"/>
        <end position="763"/>
    </location>
</feature>
<dbReference type="STRING" id="933084.A0A067QDQ6"/>
<dbReference type="Proteomes" id="UP000027265">
    <property type="component" value="Unassembled WGS sequence"/>
</dbReference>
<feature type="compositionally biased region" description="Basic and acidic residues" evidence="1">
    <location>
        <begin position="813"/>
        <end position="822"/>
    </location>
</feature>
<organism evidence="2 3">
    <name type="scientific">Jaapia argillacea MUCL 33604</name>
    <dbReference type="NCBI Taxonomy" id="933084"/>
    <lineage>
        <taxon>Eukaryota</taxon>
        <taxon>Fungi</taxon>
        <taxon>Dikarya</taxon>
        <taxon>Basidiomycota</taxon>
        <taxon>Agaricomycotina</taxon>
        <taxon>Agaricomycetes</taxon>
        <taxon>Agaricomycetidae</taxon>
        <taxon>Jaapiales</taxon>
        <taxon>Jaapiaceae</taxon>
        <taxon>Jaapia</taxon>
    </lineage>
</organism>
<feature type="region of interest" description="Disordered" evidence="1">
    <location>
        <begin position="813"/>
        <end position="838"/>
    </location>
</feature>
<dbReference type="Pfam" id="PF09462">
    <property type="entry name" value="Mus7"/>
    <property type="match status" value="1"/>
</dbReference>
<sequence>MDVEIVETSDSEERELAASNSSAYWRQYLSTHSATSHEPHNRPPNLLPLQLDASTFPVLRSRHSPLSPRKRIKLAHPSPSQLRSPPQPPNAGTPPPTSPNLTPNTAPSSRSPRSSSRLPTPVPSPDVPQYFVDVVSRDEEEDPLYNFSQDELCSALRDQSLMHPKPGTGPRARPFAGAAPSTPPLLRQDSRPSVSPDPLCLFSSPPQPPRRQDETPNRTSLPVSAADPSAPPTALHSRSSLALPESSPLSSVPDQEATEATVNHEGPVELDVGVRYSLRARNAKQLHPYRHDQANYKMQMRSNPDAIVRVVSPTTKRHHHHTEPGHDQDEESQNSMADWVVSSVEEERGRGRGVERRRSKSANRGEDHPAHASELDSTSERGKRRTRISLSTSHDPLRHLRNEVHDVPSTSSDWHPAIFDELSSSEDETQDESKSGARSVVITKAVRRQGRLRPRPAPSPPPWQSRSPTDPSPISHIFHDSVGDDQVEFLDRKPHSEAGHGPSPSPPPTSRYSMDFDRDSDSALDSRSEREGAANSSTPPLDESRRKQRNERKILGKMMPAVMVAKVLRRSPAPIRRSVSLDTRGSESEDEGQRPVLPGHSRTRVVSHPRGKSHAPILGDPDSSDHVQPSSDSSSDSGVEPLLGPVVRRTGSDDSDTPNSDHEDVQHNTVEFPHTPKFYRKKKPRPRETIVDYMLNGKQKVGPTRRRSRSPHPRSRPRLHIVTAGARRDAQRQTRLSFQPLNSIGSPEDDNSEALHERQEHVPVEMYMRRRKARRPPKSKNTYTFAHSGGGIQTGSRRAFAMTIDLEDDSIHTALDPRRGDPHTTIPKRNPAHRSRYKPVSTINRSKGQTSLGFEVTGEASQLDAVSQPRALAWEEAEHSALRNISSDCNIPMFRSGIAFPSQTYLGKGWLHDLCAAISGQADPLQPNPFTAFGFQFPMPSIRDLTACLPPFFDKLHEVSLELQDLDQFRKYEALMHVLCQTISWASGSADDSAYELLHTAAREQVHRFIPVLCEQLSNIHSVQTQHLALLWFCTELSMRAAYSSRRKEESPDALLSHVAPLISCLLRVGIRAPIETLLASDASLDDTVPTTRVAEIWICLLHLADVADKRHQQHDPSCQSSLIWQAILRDLEVEERTTVSDLERSEAVWTTIFGLCALSQFSLHGMTTSKPRAPNSWDLVCHALQRIRLTAESETERNLSTRSLKKRDGYIRLILTRCLVLHKTWHWGLEHASRLFNHLVEIFKSRKFTNLLIEEGVTDFPRFLRHTKWQLLEDSCTNDTAFTMFLKLIAHAVQGYRSTHPEDPIGLLPPPLKKLLSLAIPLGSVPFTKANPPLGRDLSMLYNRFSAIAVALYLEPNVTASRHRLAIARRYVAFKDADFTTRAVCIRAVMYFCIVSQHLSLPIEELLNWLTEMTDILVDEYQAASVGLGDVVVGPSDGEPRSRTVLSIQMLLGSVRRIIETPSMSDSATGKGYPNPALLEGPWVTRVFATSTNLANGLETGVEIRRLVQAFLDARAAIMPTPSKPKPAIEAVDRQESQDEYDQFDFNLDDPELQAALGELDEPSRWAEHKREEERVLEVVDRHISPAIYRLVCKHVVSPSQVDAGEDQWNSADEWIDCWVGCASIIVQNGKRDWSMYLTLGAQSWEKIIEPFWRRRVGVRFMYKVLQLDPSAYVGYQDRFMEAFSESLVSADVTSEHKYISLVLAVDGLHHPLLRGISWLPTAATFDHELSKTEFLSVRLSLIKGICLNLSELLHREADGDLRIAAQNQRYVGFIVVMFSAVKDNLERKGPSVGQYTHFCSELFSSLRDYHRLRQHSRISPFFQWSERLAAS</sequence>
<dbReference type="OrthoDB" id="1183224at2759"/>
<feature type="compositionally biased region" description="Low complexity" evidence="1">
    <location>
        <begin position="626"/>
        <end position="637"/>
    </location>
</feature>
<dbReference type="HOGENOM" id="CLU_235583_0_0_1"/>
<feature type="compositionally biased region" description="Basic and acidic residues" evidence="1">
    <location>
        <begin position="363"/>
        <end position="381"/>
    </location>
</feature>
<feature type="compositionally biased region" description="Basic residues" evidence="1">
    <location>
        <begin position="445"/>
        <end position="454"/>
    </location>
</feature>
<dbReference type="GO" id="GO:0005634">
    <property type="term" value="C:nucleus"/>
    <property type="evidence" value="ECO:0007669"/>
    <property type="project" value="InterPro"/>
</dbReference>
<feature type="region of interest" description="Disordered" evidence="1">
    <location>
        <begin position="575"/>
        <end position="790"/>
    </location>
</feature>
<accession>A0A067QDQ6</accession>
<feature type="region of interest" description="Disordered" evidence="1">
    <location>
        <begin position="493"/>
        <end position="558"/>
    </location>
</feature>
<feature type="region of interest" description="Disordered" evidence="1">
    <location>
        <begin position="160"/>
        <end position="266"/>
    </location>
</feature>
<proteinExistence type="predicted"/>
<dbReference type="InParanoid" id="A0A067QDQ6"/>
<evidence type="ECO:0000256" key="1">
    <source>
        <dbReference type="SAM" id="MobiDB-lite"/>
    </source>
</evidence>
<dbReference type="EMBL" id="KL197712">
    <property type="protein sequence ID" value="KDQ61632.1"/>
    <property type="molecule type" value="Genomic_DNA"/>
</dbReference>
<feature type="region of interest" description="Disordered" evidence="1">
    <location>
        <begin position="423"/>
        <end position="479"/>
    </location>
</feature>
<feature type="compositionally biased region" description="Basic residues" evidence="1">
    <location>
        <begin position="769"/>
        <end position="778"/>
    </location>
</feature>
<feature type="compositionally biased region" description="Basic and acidic residues" evidence="1">
    <location>
        <begin position="584"/>
        <end position="593"/>
    </location>
</feature>
<feature type="compositionally biased region" description="Acidic residues" evidence="1">
    <location>
        <begin position="1"/>
        <end position="13"/>
    </location>
</feature>
<name>A0A067QDQ6_9AGAM</name>
<gene>
    <name evidence="2" type="ORF">JAAARDRAFT_31105</name>
</gene>
<dbReference type="InterPro" id="IPR019021">
    <property type="entry name" value="Mms22"/>
</dbReference>
<feature type="compositionally biased region" description="Basic and acidic residues" evidence="1">
    <location>
        <begin position="345"/>
        <end position="356"/>
    </location>
</feature>
<dbReference type="GO" id="GO:0031297">
    <property type="term" value="P:replication fork processing"/>
    <property type="evidence" value="ECO:0007669"/>
    <property type="project" value="InterPro"/>
</dbReference>
<protein>
    <recommendedName>
        <fullName evidence="4">Mus7/MMS22 family-domain-containing protein</fullName>
    </recommendedName>
</protein>
<feature type="region of interest" description="Disordered" evidence="1">
    <location>
        <begin position="313"/>
        <end position="400"/>
    </location>
</feature>
<dbReference type="GO" id="GO:0035361">
    <property type="term" value="C:Cul8-RING ubiquitin ligase complex"/>
    <property type="evidence" value="ECO:0007669"/>
    <property type="project" value="TreeGrafter"/>
</dbReference>
<dbReference type="GO" id="GO:0000724">
    <property type="term" value="P:double-strand break repair via homologous recombination"/>
    <property type="evidence" value="ECO:0007669"/>
    <property type="project" value="TreeGrafter"/>
</dbReference>
<dbReference type="PANTHER" id="PTHR28122">
    <property type="entry name" value="E3 UBIQUITIN-PROTEIN LIGASE SUBSTRATE RECEPTOR MMS22"/>
    <property type="match status" value="1"/>
</dbReference>
<feature type="compositionally biased region" description="Basic and acidic residues" evidence="1">
    <location>
        <begin position="514"/>
        <end position="532"/>
    </location>
</feature>
<keyword evidence="3" id="KW-1185">Reference proteome</keyword>
<evidence type="ECO:0008006" key="4">
    <source>
        <dbReference type="Google" id="ProtNLM"/>
    </source>
</evidence>
<feature type="compositionally biased region" description="Basic residues" evidence="1">
    <location>
        <begin position="61"/>
        <end position="74"/>
    </location>
</feature>
<feature type="compositionally biased region" description="Low complexity" evidence="1">
    <location>
        <begin position="166"/>
        <end position="180"/>
    </location>
</feature>
<feature type="region of interest" description="Disordered" evidence="1">
    <location>
        <begin position="1"/>
        <end position="20"/>
    </location>
</feature>
<feature type="compositionally biased region" description="Low complexity" evidence="1">
    <location>
        <begin position="99"/>
        <end position="119"/>
    </location>
</feature>
<reference evidence="3" key="1">
    <citation type="journal article" date="2014" name="Proc. Natl. Acad. Sci. U.S.A.">
        <title>Extensive sampling of basidiomycete genomes demonstrates inadequacy of the white-rot/brown-rot paradigm for wood decay fungi.</title>
        <authorList>
            <person name="Riley R."/>
            <person name="Salamov A.A."/>
            <person name="Brown D.W."/>
            <person name="Nagy L.G."/>
            <person name="Floudas D."/>
            <person name="Held B.W."/>
            <person name="Levasseur A."/>
            <person name="Lombard V."/>
            <person name="Morin E."/>
            <person name="Otillar R."/>
            <person name="Lindquist E.A."/>
            <person name="Sun H."/>
            <person name="LaButti K.M."/>
            <person name="Schmutz J."/>
            <person name="Jabbour D."/>
            <person name="Luo H."/>
            <person name="Baker S.E."/>
            <person name="Pisabarro A.G."/>
            <person name="Walton J.D."/>
            <person name="Blanchette R.A."/>
            <person name="Henrissat B."/>
            <person name="Martin F."/>
            <person name="Cullen D."/>
            <person name="Hibbett D.S."/>
            <person name="Grigoriev I.V."/>
        </authorList>
    </citation>
    <scope>NUCLEOTIDE SEQUENCE [LARGE SCALE GENOMIC DNA]</scope>
    <source>
        <strain evidence="3">MUCL 33604</strain>
    </source>
</reference>
<evidence type="ECO:0000313" key="3">
    <source>
        <dbReference type="Proteomes" id="UP000027265"/>
    </source>
</evidence>
<feature type="region of interest" description="Disordered" evidence="1">
    <location>
        <begin position="61"/>
        <end position="128"/>
    </location>
</feature>
<dbReference type="PANTHER" id="PTHR28122:SF1">
    <property type="entry name" value="E3 UBIQUITIN-PROTEIN LIGASE SUBSTRATE RECEPTOR MMS22"/>
    <property type="match status" value="1"/>
</dbReference>
<feature type="compositionally biased region" description="Polar residues" evidence="1">
    <location>
        <begin position="733"/>
        <end position="745"/>
    </location>
</feature>
<feature type="compositionally biased region" description="Basic residues" evidence="1">
    <location>
        <begin position="601"/>
        <end position="613"/>
    </location>
</feature>
<evidence type="ECO:0000313" key="2">
    <source>
        <dbReference type="EMBL" id="KDQ61632.1"/>
    </source>
</evidence>